<protein>
    <recommendedName>
        <fullName evidence="5">RNA polymerase sigma factor 70 region 4 type 2 domain-containing protein</fullName>
    </recommendedName>
</protein>
<evidence type="ECO:0000259" key="5">
    <source>
        <dbReference type="Pfam" id="PF08281"/>
    </source>
</evidence>
<keyword evidence="7" id="KW-1185">Reference proteome</keyword>
<dbReference type="EMBL" id="VYTZ01000003">
    <property type="protein sequence ID" value="KAA9380138.1"/>
    <property type="molecule type" value="Genomic_DNA"/>
</dbReference>
<feature type="domain" description="RNA polymerase sigma factor 70 region 4 type 2" evidence="5">
    <location>
        <begin position="105"/>
        <end position="147"/>
    </location>
</feature>
<dbReference type="Proteomes" id="UP000327011">
    <property type="component" value="Unassembled WGS sequence"/>
</dbReference>
<dbReference type="GO" id="GO:0016987">
    <property type="term" value="F:sigma factor activity"/>
    <property type="evidence" value="ECO:0007669"/>
    <property type="project" value="UniProtKB-KW"/>
</dbReference>
<evidence type="ECO:0000256" key="4">
    <source>
        <dbReference type="ARBA" id="ARBA00023163"/>
    </source>
</evidence>
<keyword evidence="3" id="KW-0731">Sigma factor</keyword>
<keyword evidence="2" id="KW-0805">Transcription regulation</keyword>
<evidence type="ECO:0000313" key="7">
    <source>
        <dbReference type="Proteomes" id="UP000327011"/>
    </source>
</evidence>
<sequence length="168" mass="19336">MAVACTICSDLIKQEAATRLERIPHWLLERAARDLPDECREHILEDEWLPEMQFIARRSEGLPVTRLLRATVFSLHLMGGPAKAVGRILRDLRGRKSFATEQERERLISALGLLPGPQREALTLRYLHRLSDADIARLMDTDERSVRGLVWHGLHKLRDSGVPVRHYY</sequence>
<reference evidence="6 7" key="1">
    <citation type="submission" date="2019-09" db="EMBL/GenBank/DDBJ databases">
        <title>Screening of Novel Bioactive Compounds from Soil-Associated.</title>
        <authorList>
            <person name="Gong X."/>
        </authorList>
    </citation>
    <scope>NUCLEOTIDE SEQUENCE [LARGE SCALE GENOMIC DNA]</scope>
    <source>
        <strain evidence="6 7">Gxj-6</strain>
    </source>
</reference>
<accession>A0A5J5K8H6</accession>
<dbReference type="InterPro" id="IPR036388">
    <property type="entry name" value="WH-like_DNA-bd_sf"/>
</dbReference>
<dbReference type="InterPro" id="IPR013324">
    <property type="entry name" value="RNA_pol_sigma_r3/r4-like"/>
</dbReference>
<proteinExistence type="inferred from homology"/>
<dbReference type="Gene3D" id="1.10.10.10">
    <property type="entry name" value="Winged helix-like DNA-binding domain superfamily/Winged helix DNA-binding domain"/>
    <property type="match status" value="1"/>
</dbReference>
<comment type="similarity">
    <text evidence="1">Belongs to the sigma-70 factor family. ECF subfamily.</text>
</comment>
<name>A0A5J5K8H6_9ACTN</name>
<evidence type="ECO:0000256" key="2">
    <source>
        <dbReference type="ARBA" id="ARBA00023015"/>
    </source>
</evidence>
<dbReference type="AlphaFoldDB" id="A0A5J5K8H6"/>
<gene>
    <name evidence="6" type="ORF">F5972_08195</name>
</gene>
<dbReference type="InterPro" id="IPR013249">
    <property type="entry name" value="RNA_pol_sigma70_r4_t2"/>
</dbReference>
<evidence type="ECO:0000313" key="6">
    <source>
        <dbReference type="EMBL" id="KAA9380138.1"/>
    </source>
</evidence>
<comment type="caution">
    <text evidence="6">The sequence shown here is derived from an EMBL/GenBank/DDBJ whole genome shotgun (WGS) entry which is preliminary data.</text>
</comment>
<organism evidence="6 7">
    <name type="scientific">Microbispora cellulosiformans</name>
    <dbReference type="NCBI Taxonomy" id="2614688"/>
    <lineage>
        <taxon>Bacteria</taxon>
        <taxon>Bacillati</taxon>
        <taxon>Actinomycetota</taxon>
        <taxon>Actinomycetes</taxon>
        <taxon>Streptosporangiales</taxon>
        <taxon>Streptosporangiaceae</taxon>
        <taxon>Microbispora</taxon>
    </lineage>
</organism>
<dbReference type="GO" id="GO:0006352">
    <property type="term" value="P:DNA-templated transcription initiation"/>
    <property type="evidence" value="ECO:0007669"/>
    <property type="project" value="InterPro"/>
</dbReference>
<evidence type="ECO:0000256" key="3">
    <source>
        <dbReference type="ARBA" id="ARBA00023082"/>
    </source>
</evidence>
<dbReference type="GO" id="GO:0003677">
    <property type="term" value="F:DNA binding"/>
    <property type="evidence" value="ECO:0007669"/>
    <property type="project" value="InterPro"/>
</dbReference>
<dbReference type="SUPFAM" id="SSF88659">
    <property type="entry name" value="Sigma3 and sigma4 domains of RNA polymerase sigma factors"/>
    <property type="match status" value="1"/>
</dbReference>
<dbReference type="Pfam" id="PF08281">
    <property type="entry name" value="Sigma70_r4_2"/>
    <property type="match status" value="1"/>
</dbReference>
<keyword evidence="4" id="KW-0804">Transcription</keyword>
<evidence type="ECO:0000256" key="1">
    <source>
        <dbReference type="ARBA" id="ARBA00010641"/>
    </source>
</evidence>